<dbReference type="Proteomes" id="UP000182544">
    <property type="component" value="Unassembled WGS sequence"/>
</dbReference>
<evidence type="ECO:0000256" key="1">
    <source>
        <dbReference type="ARBA" id="ARBA00022801"/>
    </source>
</evidence>
<dbReference type="GO" id="GO:0001681">
    <property type="term" value="F:sialate O-acetylesterase activity"/>
    <property type="evidence" value="ECO:0007669"/>
    <property type="project" value="InterPro"/>
</dbReference>
<organism evidence="3 4">
    <name type="scientific">Flaviramulus basaltis</name>
    <dbReference type="NCBI Taxonomy" id="369401"/>
    <lineage>
        <taxon>Bacteria</taxon>
        <taxon>Pseudomonadati</taxon>
        <taxon>Bacteroidota</taxon>
        <taxon>Flavobacteriia</taxon>
        <taxon>Flavobacteriales</taxon>
        <taxon>Flavobacteriaceae</taxon>
        <taxon>Flaviramulus</taxon>
    </lineage>
</organism>
<dbReference type="GO" id="GO:0005975">
    <property type="term" value="P:carbohydrate metabolic process"/>
    <property type="evidence" value="ECO:0007669"/>
    <property type="project" value="TreeGrafter"/>
</dbReference>
<reference evidence="3 4" key="1">
    <citation type="submission" date="2016-10" db="EMBL/GenBank/DDBJ databases">
        <authorList>
            <person name="de Groot N.N."/>
        </authorList>
    </citation>
    <scope>NUCLEOTIDE SEQUENCE [LARGE SCALE GENOMIC DNA]</scope>
    <source>
        <strain evidence="3 4">DSM 18180</strain>
    </source>
</reference>
<dbReference type="SUPFAM" id="SSF52266">
    <property type="entry name" value="SGNH hydrolase"/>
    <property type="match status" value="1"/>
</dbReference>
<dbReference type="InterPro" id="IPR039329">
    <property type="entry name" value="SIAE"/>
</dbReference>
<accession>A0A1K2IN11</accession>
<keyword evidence="1" id="KW-0378">Hydrolase</keyword>
<dbReference type="RefSeq" id="WP_084647970.1">
    <property type="nucleotide sequence ID" value="NZ_FPKV01000003.1"/>
</dbReference>
<sequence>MKIKDIFLGIIILFYTVSTYGQLKLPQIISSNMVLQQNELISVWGWAISNKEVIVKVSWNDKIYTSISDKTGKWKLKIKTPATDGNPQKITIFSETESILLENILLGEVWLCSGQSNMEMPMKGFKGQPVYGGNSAVAQSFNKNLRLFDAGKNVSLTPVDTLIGSTKWKIAEPESVATFSAVAYFYGSQLQKALKVPIGIITSCWGGTPIESWMGEDAHKNAKVIDLNGFTWSKKKQRTPTVLFNGMINPLIPFSIKGTLWYQGEANSREYQEDYKKTLPAMVNDWRKKFEVGEFPFYFVQIAPFKYDKNVITAPYMRSVMMECVDVIPNSGIVVTTDLGSEDYIHPPFKKEVADRLFYLAMNKTYGYKAIDCEGPMYEGVTFEEDKAIITFKEDNEGLYSPENNILGFKIASIDKKFYDAKALISEDRKSVQVWCDSVKKPVAVRYAWGNYTKASFFDNSMLPASSFRTDKW</sequence>
<name>A0A1K2IN11_9FLAO</name>
<dbReference type="Gene3D" id="3.40.50.1110">
    <property type="entry name" value="SGNH hydrolase"/>
    <property type="match status" value="1"/>
</dbReference>
<dbReference type="OrthoDB" id="9816001at2"/>
<evidence type="ECO:0000259" key="2">
    <source>
        <dbReference type="Pfam" id="PF03629"/>
    </source>
</evidence>
<dbReference type="InterPro" id="IPR005181">
    <property type="entry name" value="SASA"/>
</dbReference>
<dbReference type="Pfam" id="PF03629">
    <property type="entry name" value="SASA"/>
    <property type="match status" value="1"/>
</dbReference>
<dbReference type="PANTHER" id="PTHR22901:SF0">
    <property type="entry name" value="SIALATE O-ACETYLESTERASE"/>
    <property type="match status" value="1"/>
</dbReference>
<dbReference type="InterPro" id="IPR036514">
    <property type="entry name" value="SGNH_hydro_sf"/>
</dbReference>
<dbReference type="EMBL" id="FPKV01000003">
    <property type="protein sequence ID" value="SFZ93592.1"/>
    <property type="molecule type" value="Genomic_DNA"/>
</dbReference>
<feature type="domain" description="Sialate O-acetylesterase" evidence="2">
    <location>
        <begin position="108"/>
        <end position="346"/>
    </location>
</feature>
<proteinExistence type="predicted"/>
<keyword evidence="4" id="KW-1185">Reference proteome</keyword>
<protein>
    <submittedName>
        <fullName evidence="3">Sialate O-acetylesterase</fullName>
    </submittedName>
</protein>
<dbReference type="PANTHER" id="PTHR22901">
    <property type="entry name" value="SIALATE O-ACETYLESTERASE"/>
    <property type="match status" value="1"/>
</dbReference>
<evidence type="ECO:0000313" key="4">
    <source>
        <dbReference type="Proteomes" id="UP000182544"/>
    </source>
</evidence>
<gene>
    <name evidence="3" type="ORF">SAMN05428642_103221</name>
</gene>
<evidence type="ECO:0000313" key="3">
    <source>
        <dbReference type="EMBL" id="SFZ93592.1"/>
    </source>
</evidence>
<dbReference type="AlphaFoldDB" id="A0A1K2IN11"/>
<dbReference type="STRING" id="369401.SAMN05428642_103221"/>